<dbReference type="PANTHER" id="PTHR35535">
    <property type="entry name" value="HEAT SHOCK PROTEIN HSLJ"/>
    <property type="match status" value="1"/>
</dbReference>
<dbReference type="PANTHER" id="PTHR35535:SF1">
    <property type="entry name" value="HEAT SHOCK PROTEIN HSLJ"/>
    <property type="match status" value="1"/>
</dbReference>
<protein>
    <submittedName>
        <fullName evidence="2">META domain-containing protein</fullName>
    </submittedName>
</protein>
<evidence type="ECO:0000313" key="3">
    <source>
        <dbReference type="Proteomes" id="UP000316727"/>
    </source>
</evidence>
<proteinExistence type="predicted"/>
<comment type="caution">
    <text evidence="2">The sequence shown here is derived from an EMBL/GenBank/DDBJ whole genome shotgun (WGS) entry which is preliminary data.</text>
</comment>
<dbReference type="OrthoDB" id="5348860at2"/>
<dbReference type="InterPro" id="IPR038670">
    <property type="entry name" value="HslJ-like_sf"/>
</dbReference>
<name>A0A501W6E4_9BACT</name>
<dbReference type="Gene3D" id="2.40.128.270">
    <property type="match status" value="1"/>
</dbReference>
<sequence length="169" mass="18825">MSVMKNWIRILPAILLAILLVSACTVQNKNPNAEEDTILDAYWTLMSLEGQEVQRPQSTMTAFIRFEEGKSRVHGYTGCNRFNGTYTYGDESLAISELSTTRMACPDMEMENKFMAILRRVDRYEVSGDVLTLFSGGKAVATFMSGTERSIDNRVGGSGTLDLDSVRTE</sequence>
<dbReference type="InterPro" id="IPR053147">
    <property type="entry name" value="Hsp_HslJ-like"/>
</dbReference>
<dbReference type="EMBL" id="VFRQ01000004">
    <property type="protein sequence ID" value="TPE44205.1"/>
    <property type="molecule type" value="Genomic_DNA"/>
</dbReference>
<dbReference type="Proteomes" id="UP000316727">
    <property type="component" value="Unassembled WGS sequence"/>
</dbReference>
<dbReference type="Pfam" id="PF03724">
    <property type="entry name" value="META"/>
    <property type="match status" value="1"/>
</dbReference>
<keyword evidence="3" id="KW-1185">Reference proteome</keyword>
<gene>
    <name evidence="2" type="ORF">FJM65_08555</name>
</gene>
<reference evidence="2 3" key="1">
    <citation type="submission" date="2019-06" db="EMBL/GenBank/DDBJ databases">
        <title>A novel bacterium of genus Pontibacter, isolated from marine sediment.</title>
        <authorList>
            <person name="Huang H."/>
            <person name="Mo K."/>
            <person name="Hu Y."/>
        </authorList>
    </citation>
    <scope>NUCLEOTIDE SEQUENCE [LARGE SCALE GENOMIC DNA]</scope>
    <source>
        <strain evidence="2 3">HB172049</strain>
    </source>
</reference>
<dbReference type="PROSITE" id="PS51257">
    <property type="entry name" value="PROKAR_LIPOPROTEIN"/>
    <property type="match status" value="1"/>
</dbReference>
<feature type="domain" description="DUF306" evidence="1">
    <location>
        <begin position="38"/>
        <end position="143"/>
    </location>
</feature>
<dbReference type="InterPro" id="IPR005184">
    <property type="entry name" value="DUF306_Meta_HslJ"/>
</dbReference>
<accession>A0A501W6E4</accession>
<evidence type="ECO:0000313" key="2">
    <source>
        <dbReference type="EMBL" id="TPE44205.1"/>
    </source>
</evidence>
<dbReference type="AlphaFoldDB" id="A0A501W6E4"/>
<organism evidence="2 3">
    <name type="scientific">Pontibacter mangrovi</name>
    <dbReference type="NCBI Taxonomy" id="2589816"/>
    <lineage>
        <taxon>Bacteria</taxon>
        <taxon>Pseudomonadati</taxon>
        <taxon>Bacteroidota</taxon>
        <taxon>Cytophagia</taxon>
        <taxon>Cytophagales</taxon>
        <taxon>Hymenobacteraceae</taxon>
        <taxon>Pontibacter</taxon>
    </lineage>
</organism>
<evidence type="ECO:0000259" key="1">
    <source>
        <dbReference type="Pfam" id="PF03724"/>
    </source>
</evidence>